<feature type="region of interest" description="Disordered" evidence="1">
    <location>
        <begin position="1755"/>
        <end position="1854"/>
    </location>
</feature>
<feature type="compositionally biased region" description="Polar residues" evidence="1">
    <location>
        <begin position="1209"/>
        <end position="1219"/>
    </location>
</feature>
<feature type="compositionally biased region" description="Polar residues" evidence="1">
    <location>
        <begin position="1428"/>
        <end position="1450"/>
    </location>
</feature>
<organism evidence="2 3">
    <name type="scientific">Chara braunii</name>
    <name type="common">Braun's stonewort</name>
    <dbReference type="NCBI Taxonomy" id="69332"/>
    <lineage>
        <taxon>Eukaryota</taxon>
        <taxon>Viridiplantae</taxon>
        <taxon>Streptophyta</taxon>
        <taxon>Charophyceae</taxon>
        <taxon>Charales</taxon>
        <taxon>Characeae</taxon>
        <taxon>Chara</taxon>
    </lineage>
</organism>
<dbReference type="InterPro" id="IPR000048">
    <property type="entry name" value="IQ_motif_EF-hand-BS"/>
</dbReference>
<feature type="compositionally biased region" description="Acidic residues" evidence="1">
    <location>
        <begin position="2541"/>
        <end position="2553"/>
    </location>
</feature>
<feature type="compositionally biased region" description="Basic and acidic residues" evidence="1">
    <location>
        <begin position="2471"/>
        <end position="2485"/>
    </location>
</feature>
<feature type="compositionally biased region" description="Acidic residues" evidence="1">
    <location>
        <begin position="2028"/>
        <end position="2037"/>
    </location>
</feature>
<feature type="compositionally biased region" description="Low complexity" evidence="1">
    <location>
        <begin position="2453"/>
        <end position="2467"/>
    </location>
</feature>
<name>A0A388K8L2_CHABU</name>
<reference evidence="2 3" key="1">
    <citation type="journal article" date="2018" name="Cell">
        <title>The Chara Genome: Secondary Complexity and Implications for Plant Terrestrialization.</title>
        <authorList>
            <person name="Nishiyama T."/>
            <person name="Sakayama H."/>
            <person name="Vries J.D."/>
            <person name="Buschmann H."/>
            <person name="Saint-Marcoux D."/>
            <person name="Ullrich K.K."/>
            <person name="Haas F.B."/>
            <person name="Vanderstraeten L."/>
            <person name="Becker D."/>
            <person name="Lang D."/>
            <person name="Vosolsobe S."/>
            <person name="Rombauts S."/>
            <person name="Wilhelmsson P.K.I."/>
            <person name="Janitza P."/>
            <person name="Kern R."/>
            <person name="Heyl A."/>
            <person name="Rumpler F."/>
            <person name="Villalobos L.I.A.C."/>
            <person name="Clay J.M."/>
            <person name="Skokan R."/>
            <person name="Toyoda A."/>
            <person name="Suzuki Y."/>
            <person name="Kagoshima H."/>
            <person name="Schijlen E."/>
            <person name="Tajeshwar N."/>
            <person name="Catarino B."/>
            <person name="Hetherington A.J."/>
            <person name="Saltykova A."/>
            <person name="Bonnot C."/>
            <person name="Breuninger H."/>
            <person name="Symeonidi A."/>
            <person name="Radhakrishnan G.V."/>
            <person name="Van Nieuwerburgh F."/>
            <person name="Deforce D."/>
            <person name="Chang C."/>
            <person name="Karol K.G."/>
            <person name="Hedrich R."/>
            <person name="Ulvskov P."/>
            <person name="Glockner G."/>
            <person name="Delwiche C.F."/>
            <person name="Petrasek J."/>
            <person name="Van de Peer Y."/>
            <person name="Friml J."/>
            <person name="Beilby M."/>
            <person name="Dolan L."/>
            <person name="Kohara Y."/>
            <person name="Sugano S."/>
            <person name="Fujiyama A."/>
            <person name="Delaux P.-M."/>
            <person name="Quint M."/>
            <person name="TheiBen G."/>
            <person name="Hagemann M."/>
            <person name="Harholt J."/>
            <person name="Dunand C."/>
            <person name="Zachgo S."/>
            <person name="Langdale J."/>
            <person name="Maumus F."/>
            <person name="Straeten D.V.D."/>
            <person name="Gould S.B."/>
            <person name="Rensing S.A."/>
        </authorList>
    </citation>
    <scope>NUCLEOTIDE SEQUENCE [LARGE SCALE GENOMIC DNA]</scope>
    <source>
        <strain evidence="2 3">S276</strain>
    </source>
</reference>
<feature type="compositionally biased region" description="Basic and acidic residues" evidence="1">
    <location>
        <begin position="1905"/>
        <end position="1915"/>
    </location>
</feature>
<feature type="compositionally biased region" description="Basic and acidic residues" evidence="1">
    <location>
        <begin position="2513"/>
        <end position="2540"/>
    </location>
</feature>
<dbReference type="Proteomes" id="UP000265515">
    <property type="component" value="Unassembled WGS sequence"/>
</dbReference>
<feature type="compositionally biased region" description="Basic and acidic residues" evidence="1">
    <location>
        <begin position="2360"/>
        <end position="2372"/>
    </location>
</feature>
<feature type="region of interest" description="Disordered" evidence="1">
    <location>
        <begin position="1334"/>
        <end position="1475"/>
    </location>
</feature>
<feature type="compositionally biased region" description="Basic and acidic residues" evidence="1">
    <location>
        <begin position="1553"/>
        <end position="1573"/>
    </location>
</feature>
<feature type="region of interest" description="Disordered" evidence="1">
    <location>
        <begin position="1996"/>
        <end position="2227"/>
    </location>
</feature>
<feature type="compositionally biased region" description="Pro residues" evidence="1">
    <location>
        <begin position="301"/>
        <end position="317"/>
    </location>
</feature>
<gene>
    <name evidence="2" type="ORF">CBR_g60055</name>
</gene>
<feature type="compositionally biased region" description="Basic and acidic residues" evidence="1">
    <location>
        <begin position="1796"/>
        <end position="1811"/>
    </location>
</feature>
<feature type="region of interest" description="Disordered" evidence="1">
    <location>
        <begin position="988"/>
        <end position="1056"/>
    </location>
</feature>
<feature type="region of interest" description="Disordered" evidence="1">
    <location>
        <begin position="723"/>
        <end position="742"/>
    </location>
</feature>
<feature type="region of interest" description="Disordered" evidence="1">
    <location>
        <begin position="1887"/>
        <end position="1916"/>
    </location>
</feature>
<feature type="region of interest" description="Disordered" evidence="1">
    <location>
        <begin position="2326"/>
        <end position="2559"/>
    </location>
</feature>
<feature type="compositionally biased region" description="Polar residues" evidence="1">
    <location>
        <begin position="251"/>
        <end position="263"/>
    </location>
</feature>
<feature type="compositionally biased region" description="Low complexity" evidence="1">
    <location>
        <begin position="205"/>
        <end position="223"/>
    </location>
</feature>
<feature type="compositionally biased region" description="Low complexity" evidence="1">
    <location>
        <begin position="318"/>
        <end position="339"/>
    </location>
</feature>
<feature type="region of interest" description="Disordered" evidence="1">
    <location>
        <begin position="43"/>
        <end position="67"/>
    </location>
</feature>
<feature type="region of interest" description="Disordered" evidence="1">
    <location>
        <begin position="2244"/>
        <end position="2308"/>
    </location>
</feature>
<accession>A0A388K8L2</accession>
<feature type="compositionally biased region" description="Polar residues" evidence="1">
    <location>
        <begin position="1277"/>
        <end position="1289"/>
    </location>
</feature>
<evidence type="ECO:0000256" key="1">
    <source>
        <dbReference type="SAM" id="MobiDB-lite"/>
    </source>
</evidence>
<feature type="compositionally biased region" description="Basic residues" evidence="1">
    <location>
        <begin position="45"/>
        <end position="57"/>
    </location>
</feature>
<protein>
    <submittedName>
        <fullName evidence="2">Uncharacterized protein</fullName>
    </submittedName>
</protein>
<feature type="region of interest" description="Disordered" evidence="1">
    <location>
        <begin position="251"/>
        <end position="341"/>
    </location>
</feature>
<evidence type="ECO:0000313" key="2">
    <source>
        <dbReference type="EMBL" id="GBG66402.1"/>
    </source>
</evidence>
<keyword evidence="3" id="KW-1185">Reference proteome</keyword>
<dbReference type="EMBL" id="BFEA01000073">
    <property type="protein sequence ID" value="GBG66402.1"/>
    <property type="molecule type" value="Genomic_DNA"/>
</dbReference>
<feature type="region of interest" description="Disordered" evidence="1">
    <location>
        <begin position="1487"/>
        <end position="1653"/>
    </location>
</feature>
<feature type="region of interest" description="Disordered" evidence="1">
    <location>
        <begin position="1133"/>
        <end position="1159"/>
    </location>
</feature>
<feature type="compositionally biased region" description="Basic and acidic residues" evidence="1">
    <location>
        <begin position="1493"/>
        <end position="1510"/>
    </location>
</feature>
<feature type="compositionally biased region" description="Basic and acidic residues" evidence="1">
    <location>
        <begin position="2275"/>
        <end position="2303"/>
    </location>
</feature>
<evidence type="ECO:0000313" key="3">
    <source>
        <dbReference type="Proteomes" id="UP000265515"/>
    </source>
</evidence>
<feature type="compositionally biased region" description="Low complexity" evidence="1">
    <location>
        <begin position="264"/>
        <end position="282"/>
    </location>
</feature>
<feature type="region of interest" description="Disordered" evidence="1">
    <location>
        <begin position="97"/>
        <end position="223"/>
    </location>
</feature>
<feature type="compositionally biased region" description="Acidic residues" evidence="1">
    <location>
        <begin position="2005"/>
        <end position="2020"/>
    </location>
</feature>
<dbReference type="SMART" id="SM00015">
    <property type="entry name" value="IQ"/>
    <property type="match status" value="1"/>
</dbReference>
<feature type="compositionally biased region" description="Low complexity" evidence="1">
    <location>
        <begin position="2071"/>
        <end position="2081"/>
    </location>
</feature>
<feature type="compositionally biased region" description="Low complexity" evidence="1">
    <location>
        <begin position="117"/>
        <end position="127"/>
    </location>
</feature>
<feature type="compositionally biased region" description="Polar residues" evidence="1">
    <location>
        <begin position="2216"/>
        <end position="2226"/>
    </location>
</feature>
<feature type="compositionally biased region" description="Polar residues" evidence="1">
    <location>
        <begin position="1828"/>
        <end position="1844"/>
    </location>
</feature>
<feature type="compositionally biased region" description="Low complexity" evidence="1">
    <location>
        <begin position="1134"/>
        <end position="1154"/>
    </location>
</feature>
<feature type="compositionally biased region" description="Polar residues" evidence="1">
    <location>
        <begin position="881"/>
        <end position="911"/>
    </location>
</feature>
<feature type="compositionally biased region" description="Low complexity" evidence="1">
    <location>
        <begin position="2091"/>
        <end position="2107"/>
    </location>
</feature>
<dbReference type="PROSITE" id="PS50096">
    <property type="entry name" value="IQ"/>
    <property type="match status" value="1"/>
</dbReference>
<feature type="region of interest" description="Disordered" evidence="1">
    <location>
        <begin position="796"/>
        <end position="911"/>
    </location>
</feature>
<comment type="caution">
    <text evidence="2">The sequence shown here is derived from an EMBL/GenBank/DDBJ whole genome shotgun (WGS) entry which is preliminary data.</text>
</comment>
<proteinExistence type="predicted"/>
<feature type="compositionally biased region" description="Basic and acidic residues" evidence="1">
    <location>
        <begin position="1452"/>
        <end position="1471"/>
    </location>
</feature>
<sequence>MPYWLASVVTVNGLSGSGSFKTSWCAKECFRCLKAASHLSVHSHGVSRRVRRKKRSTSKTLPLDDASAVGEDKVKNEKNNDSGDELEIGSCQYETSDCDDHDNGRSSAPAECTTPFSSSSTAAAASHSRQHLGQATSTPVNNASEQHVPDPKPSTDQLSVPHSSIMPVAAPGIGTHTVEPATAPARNEPADQSESELEMPSYCYSRPQSSVSSPRTQSSSSSIPSSVIIGAMLTTSEASVTHMSTASDLAAKQTTTENPLTGVSSSSELSPFLPSSLQPLAPCDLSGTTAPAVSNVSSPSPFAPTPQPPPPPPPPLPLSAFSFLHSSPPSPPTATAASTLSKEEASLPCDSCTPASAASTSVAESQAASLTCTMPAHDESPLGGDGSGGPPHIPSAKIAEAMVNERSVHENVHDAAVADAAATIMQSAFRGYRVRKFYRKNWQSMKLLHITSLERNKLVPPGNSGGQGEQQADADDENVVGEVKREVGWRMEEADEQQERDADNIQMDDGSGCTRSDGHAIPFLCKLHEAPHAPLTKDVSDDVACEEEGAAEKVVEVCESSCYGNWGVSDSSHSAKVTKPREQYDPAHSIGRFAAPAAEGFVGFPVPVNFSSFSMEGLSLSELGLRRVGRRRRLLVSTSMGSLPSYGRRLSPSVSRTSIRTERVGNFKGKQGFNLFLRAKSQRERDMAMARRSRAQTYGTIHQHWSRQHGQTMGMVPGVLRREAGGAGGKGSKHNGPETGKPRGGWGWVLLESWMLDRPWRNRYFRDPNDPTGMYLMEWIPPDHLALARAPLMEEECGNGNRRRSSSVGAMGGHGRKEVSSLAGAPHTPAVNEDALPAHRRSERTAPRAQGGRAATRSGPPSGSTAGQSSEPSAAVCAIPQGTQKDSTLGPHQSSQTGHYSGVRHTQTQALSTAAVTRDAVHCTEKMSAAAVTRDAVHCTEKMSAAAVTRDAVHYTEKTSDEGKNCGVAAESEGGRVAVAAAAVTAVQGHKHSGQHSTTGGGECTDEGASDAHNLESGCQPYNGHASKAAAMTTSTPSASTGKVGNKEGGSLTGKDGAEVSRRLAFNFDPLRTPWVVDSLPPSTGASTESHGVSLCEQEEPPMDKAMYVGCDNEGDVNTEPVFRRVLAKPIWRSRSSSKSNDSSGLRHSGSGSSVTSAMSPYQSSENLFQKAAHEADFSVDSKILSTDNCLERCGPSSAAQVAKPEGTLSETAMTQQITGREAALSKSKGSEIEVLRKTWTGKSGTETKSQSGVDGGEGEGKGELMGSATSDREVSASCTGRLSTSAQKVTLKDMGNQASVAEWLKSIKKNSENDHSPSARVVATKRVLPEFQLASSAVGPDPIQKANTAEDGGEGVSKAEEKSLPSSLSPMENRGEVPTVSAVLSSAHFGGSAEWTSDRADEIQVQPTRLSSAGSAVVEPSAAALSSGVQGQSHPLPNSMSNQNALPNSTEDEKMDKINSRCAKEEKADMSRAGCMGLREQQLSGLSAMVRGKGEGVRTTTDKLQEGDKVGLGSGNVNKRYSLPATGLPTTSMRRQAFSLGESSPFVGDAAANKEEPPTDEGDRTRSSREEPAGPPCLPSETSPEQRKLRSPMRSVSPSLKPRNRHDVSGTEPTLDTSVPSHRSYARRPVSAGPSVGMGKFSDPASANTQRKLLPDTERTTSTMIPRYRQSIATYMPLSSCGSAGDRRPLSNVTATKDDLRASAQRLAAAWHVPAKKLGVSASMSFIPSTLSKSPIEDKANSSAMLSSSAKALSLKGTTSTMHGRVKAKDVGRSVDASPVQCTRIPLPSNAESSTLDRSHLVRESDDKRRFSTGTRRPVLTPVEEQAATSAGGSGVTNSTVMPSSPVEPSKRNPQNVMISACYTPAGANDRAQLDRDLIPLVQLGASPGSESRALDDSASTHSTEPDGRNEDRHPRTRALAAVQTAGSRATCQLANSLPVPLAMTESVEDTAADEKPETTRDLSTLFKKVLKTHVENDGEVLPKESSGLAELREGYGVVTRDQNDDDVGGGDDDGDDDTVVQHLPEGDSEETEPEEAAAASLCTSQSGLKPEQEPLGAQGAQKGGGKEGSIAVASSSSSITNKKPRYKSSSHVCKSSASVDASSGSIRASLSLQKGDPIGEQEVAKSKTLSGISPTTPDPSTRPHSGRGRSQSGTATACGKGRDAPVGKQQQQMRTSITKPLRPLDVEAQTHAQEGKSHNSRLPSGPQAVKKASKVTTGVSSPRGNVSEDALAAVRLSFQQCAAAGQTRAGSKSRAPVSESGRVSLSSVGPMGHHPDDEREADADSKADRCLTDDSHAREGVRVSVDGAQNDAAKGINVGVRDSARITECPETSQGVSHRAMGASDEARMHGPALDSMDGTKCDAPERSERSASVCPSRSGLKKPAVSRVYDHLSESSRPNLHHSAPNVRKLDGGTGTTARKSMSKADMHAVGTQSPHRRSSYPPSALRVVSAGSAEASSSDGKSSQHSRSADTAKAHKMEESASSKSTRYSIRPLLNGTGSGTILLSPDCNVKEVGKQQRSGRRGEGKGRARRGGGEEGKEENDKEEEEEEREKASR</sequence>
<feature type="compositionally biased region" description="Polar residues" evidence="1">
    <location>
        <begin position="2170"/>
        <end position="2180"/>
    </location>
</feature>
<feature type="compositionally biased region" description="Polar residues" evidence="1">
    <location>
        <begin position="859"/>
        <end position="872"/>
    </location>
</feature>
<feature type="compositionally biased region" description="Polar residues" evidence="1">
    <location>
        <begin position="2129"/>
        <end position="2157"/>
    </location>
</feature>
<feature type="region of interest" description="Disordered" evidence="1">
    <location>
        <begin position="1198"/>
        <end position="1296"/>
    </location>
</feature>
<feature type="compositionally biased region" description="Low complexity" evidence="1">
    <location>
        <begin position="1026"/>
        <end position="1041"/>
    </location>
</feature>
<feature type="compositionally biased region" description="Polar residues" evidence="1">
    <location>
        <begin position="1406"/>
        <end position="1415"/>
    </location>
</feature>
<feature type="compositionally biased region" description="Polar residues" evidence="1">
    <location>
        <begin position="1612"/>
        <end position="1622"/>
    </location>
</feature>
<feature type="compositionally biased region" description="Polar residues" evidence="1">
    <location>
        <begin position="1241"/>
        <end position="1252"/>
    </location>
</feature>
<dbReference type="Gramene" id="GBG66402">
    <property type="protein sequence ID" value="GBG66402"/>
    <property type="gene ID" value="CBR_g60055"/>
</dbReference>
<feature type="compositionally biased region" description="Low complexity" evidence="1">
    <location>
        <begin position="290"/>
        <end position="300"/>
    </location>
</feature>
<feature type="compositionally biased region" description="Polar residues" evidence="1">
    <location>
        <begin position="131"/>
        <end position="145"/>
    </location>
</feature>